<dbReference type="EMBL" id="JAYFUM010000001">
    <property type="protein sequence ID" value="MEA5137852.1"/>
    <property type="molecule type" value="Genomic_DNA"/>
</dbReference>
<dbReference type="Proteomes" id="UP001302949">
    <property type="component" value="Unassembled WGS sequence"/>
</dbReference>
<protein>
    <recommendedName>
        <fullName evidence="3">Lipoprotein</fullName>
    </recommendedName>
</protein>
<comment type="caution">
    <text evidence="1">The sequence shown here is derived from an EMBL/GenBank/DDBJ whole genome shotgun (WGS) entry which is preliminary data.</text>
</comment>
<reference evidence="1 2" key="1">
    <citation type="submission" date="2023-12" db="EMBL/GenBank/DDBJ databases">
        <title>Novel species of the genus Arcicella isolated from rivers.</title>
        <authorList>
            <person name="Lu H."/>
        </authorList>
    </citation>
    <scope>NUCLEOTIDE SEQUENCE [LARGE SCALE GENOMIC DNA]</scope>
    <source>
        <strain evidence="1 2">KCTC 23307</strain>
    </source>
</reference>
<sequence length="186" mass="21341">MKRTKYLIISIFTFLTLSGCEINDYVQPSVLPEISQVGKQTFGAKINGEIWTPFQKFKTNANFKPAPVVWGRYQNATLRLSVTNQNTFESISFMINNVQGTGTYQFMRYFPKNAVEFTPFASVYQKCPNGNCTQYVVCQTCENEVNLIRFDPISKIYAGTFKVTFQNKENPSEKITLNEGRFDIKE</sequence>
<name>A0ABU5Q5C6_9BACT</name>
<gene>
    <name evidence="1" type="ORF">VB248_01830</name>
</gene>
<accession>A0ABU5Q5C6</accession>
<keyword evidence="2" id="KW-1185">Reference proteome</keyword>
<evidence type="ECO:0000313" key="1">
    <source>
        <dbReference type="EMBL" id="MEA5137852.1"/>
    </source>
</evidence>
<evidence type="ECO:0008006" key="3">
    <source>
        <dbReference type="Google" id="ProtNLM"/>
    </source>
</evidence>
<dbReference type="RefSeq" id="WP_323295016.1">
    <property type="nucleotide sequence ID" value="NZ_JAYFUM010000001.1"/>
</dbReference>
<dbReference type="PROSITE" id="PS51257">
    <property type="entry name" value="PROKAR_LIPOPROTEIN"/>
    <property type="match status" value="1"/>
</dbReference>
<evidence type="ECO:0000313" key="2">
    <source>
        <dbReference type="Proteomes" id="UP001302949"/>
    </source>
</evidence>
<organism evidence="1 2">
    <name type="scientific">Arcicella rigui</name>
    <dbReference type="NCBI Taxonomy" id="797020"/>
    <lineage>
        <taxon>Bacteria</taxon>
        <taxon>Pseudomonadati</taxon>
        <taxon>Bacteroidota</taxon>
        <taxon>Cytophagia</taxon>
        <taxon>Cytophagales</taxon>
        <taxon>Flectobacillaceae</taxon>
        <taxon>Arcicella</taxon>
    </lineage>
</organism>
<proteinExistence type="predicted"/>